<evidence type="ECO:0000313" key="11">
    <source>
        <dbReference type="Proteomes" id="UP001596303"/>
    </source>
</evidence>
<evidence type="ECO:0000256" key="6">
    <source>
        <dbReference type="ARBA" id="ARBA00022884"/>
    </source>
</evidence>
<feature type="domain" description="S1 motif" evidence="9">
    <location>
        <begin position="626"/>
        <end position="707"/>
    </location>
</feature>
<feature type="compositionally biased region" description="Basic residues" evidence="8">
    <location>
        <begin position="723"/>
        <end position="751"/>
    </location>
</feature>
<dbReference type="RefSeq" id="WP_377380869.1">
    <property type="nucleotide sequence ID" value="NZ_JBHSSW010000066.1"/>
</dbReference>
<dbReference type="EMBL" id="JBHSSW010000066">
    <property type="protein sequence ID" value="MFC6199640.1"/>
    <property type="molecule type" value="Genomic_DNA"/>
</dbReference>
<dbReference type="Pfam" id="PF17876">
    <property type="entry name" value="CSD2"/>
    <property type="match status" value="1"/>
</dbReference>
<sequence length="751" mass="83682">MTEITRQNVLDYLAENPGETNKRDIARGLGVSGEARRELRLILRDLENEGYLSRVGKRAFARVDTPPPTGVVQFERIDEHGDLIGRASGRDGLFGPDILYAGQKGKRRDSDPGVGDRALCDVEKGSDDIWRARMIKKLLAPTNTLLGVYEAHARGGRVESTSRKDKRTLVIFPGDQSEAKDGDLVRCEEMRSRGYGPKRGRVIEVIGQSDDPKAASLLAMAAYDIPDEFDDAVIAEAESAQPTDVPREDLTGIPLITIDPADARDHDDAVYAEPDSDPKNPGGWRVIVAIADVSAYVHFGSLLDREAYRRANSTYFPDRVASMLPKALSAGECSLKEGELRCCMAMEMIYSKHGAKLRHRVLRGMMRSAAGLSYEEAQAAIDGDPSDRAGPLLEPVLKPLWAAWKALDKKRQERAPLDLDIPERKINLSPEGEVIGVSVRDRFDAHRLIEEFMIQANVCAAESLEEKRHELIYRVHDEPSDEKIIGLTTFLDTLDMEWTKGEKITPGRFNRLLAMARETDRHHEISEIVLRTQSQAIYSQNNLGHFGLNLQRYAHFTSPIRRYSDLIVHRALISAYGLGPDGLPDEQRVSLESIATHLVERERASMAAERDASDRYLTAFLADRIGAEFTGRITGVAKFGLFVRLDETAADGFIPARSLGDEYWYYDESASALVAEHSGRRYELGQPVTVKLEEADAMSGSLLLVMLSEPRPKKKGEKPPAQMRHKRVMMHKKPGKGGGKRPGGRKGKRRR</sequence>
<dbReference type="InterPro" id="IPR022966">
    <property type="entry name" value="RNase_II/R_CS"/>
</dbReference>
<name>A0ABW1SD91_9PROT</name>
<dbReference type="HAMAP" id="MF_01895">
    <property type="entry name" value="RNase_R"/>
    <property type="match status" value="1"/>
</dbReference>
<dbReference type="SUPFAM" id="SSF50249">
    <property type="entry name" value="Nucleic acid-binding proteins"/>
    <property type="match status" value="2"/>
</dbReference>
<dbReference type="Gene3D" id="2.40.50.140">
    <property type="entry name" value="Nucleic acid-binding proteins"/>
    <property type="match status" value="1"/>
</dbReference>
<reference evidence="11" key="1">
    <citation type="journal article" date="2019" name="Int. J. Syst. Evol. Microbiol.">
        <title>The Global Catalogue of Microorganisms (GCM) 10K type strain sequencing project: providing services to taxonomists for standard genome sequencing and annotation.</title>
        <authorList>
            <consortium name="The Broad Institute Genomics Platform"/>
            <consortium name="The Broad Institute Genome Sequencing Center for Infectious Disease"/>
            <person name="Wu L."/>
            <person name="Ma J."/>
        </authorList>
    </citation>
    <scope>NUCLEOTIDE SEQUENCE [LARGE SCALE GENOMIC DNA]</scope>
    <source>
        <strain evidence="11">CGMCC-1.15741</strain>
    </source>
</reference>
<dbReference type="PANTHER" id="PTHR23355">
    <property type="entry name" value="RIBONUCLEASE"/>
    <property type="match status" value="1"/>
</dbReference>
<dbReference type="InterPro" id="IPR003029">
    <property type="entry name" value="S1_domain"/>
</dbReference>
<dbReference type="InterPro" id="IPR011805">
    <property type="entry name" value="RNase_R"/>
</dbReference>
<evidence type="ECO:0000256" key="4">
    <source>
        <dbReference type="ARBA" id="ARBA00022801"/>
    </source>
</evidence>
<evidence type="ECO:0000256" key="1">
    <source>
        <dbReference type="ARBA" id="ARBA00001849"/>
    </source>
</evidence>
<keyword evidence="5 7" id="KW-0269">Exonuclease</keyword>
<dbReference type="InterPro" id="IPR040476">
    <property type="entry name" value="CSD2"/>
</dbReference>
<dbReference type="PANTHER" id="PTHR23355:SF9">
    <property type="entry name" value="DIS3-LIKE EXONUCLEASE 2"/>
    <property type="match status" value="1"/>
</dbReference>
<evidence type="ECO:0000256" key="7">
    <source>
        <dbReference type="HAMAP-Rule" id="MF_01895"/>
    </source>
</evidence>
<gene>
    <name evidence="7 10" type="primary">rnr</name>
    <name evidence="10" type="ORF">ACFQDM_16280</name>
</gene>
<dbReference type="InterPro" id="IPR050180">
    <property type="entry name" value="RNR_Ribonuclease"/>
</dbReference>
<dbReference type="SMART" id="SM00955">
    <property type="entry name" value="RNB"/>
    <property type="match status" value="1"/>
</dbReference>
<comment type="caution">
    <text evidence="10">The sequence shown here is derived from an EMBL/GenBank/DDBJ whole genome shotgun (WGS) entry which is preliminary data.</text>
</comment>
<keyword evidence="6 7" id="KW-0694">RNA-binding</keyword>
<evidence type="ECO:0000256" key="2">
    <source>
        <dbReference type="ARBA" id="ARBA00022490"/>
    </source>
</evidence>
<comment type="similarity">
    <text evidence="7">Belongs to the RNR ribonuclease family. RNase R subfamily.</text>
</comment>
<dbReference type="Pfam" id="PF00575">
    <property type="entry name" value="S1"/>
    <property type="match status" value="1"/>
</dbReference>
<accession>A0ABW1SD91</accession>
<feature type="region of interest" description="Disordered" evidence="8">
    <location>
        <begin position="708"/>
        <end position="751"/>
    </location>
</feature>
<keyword evidence="3 7" id="KW-0540">Nuclease</keyword>
<keyword evidence="2 7" id="KW-0963">Cytoplasm</keyword>
<comment type="function">
    <text evidence="7">3'-5' exoribonuclease that releases 5'-nucleoside monophosphates and is involved in maturation of structured RNAs.</text>
</comment>
<dbReference type="NCBIfam" id="TIGR00358">
    <property type="entry name" value="3_prime_RNase"/>
    <property type="match status" value="1"/>
</dbReference>
<dbReference type="InterPro" id="IPR012340">
    <property type="entry name" value="NA-bd_OB-fold"/>
</dbReference>
<evidence type="ECO:0000259" key="9">
    <source>
        <dbReference type="PROSITE" id="PS50126"/>
    </source>
</evidence>
<keyword evidence="4 7" id="KW-0378">Hydrolase</keyword>
<evidence type="ECO:0000256" key="5">
    <source>
        <dbReference type="ARBA" id="ARBA00022839"/>
    </source>
</evidence>
<evidence type="ECO:0000256" key="3">
    <source>
        <dbReference type="ARBA" id="ARBA00022722"/>
    </source>
</evidence>
<evidence type="ECO:0000256" key="8">
    <source>
        <dbReference type="SAM" id="MobiDB-lite"/>
    </source>
</evidence>
<organism evidence="10 11">
    <name type="scientific">Ponticaulis profundi</name>
    <dbReference type="NCBI Taxonomy" id="2665222"/>
    <lineage>
        <taxon>Bacteria</taxon>
        <taxon>Pseudomonadati</taxon>
        <taxon>Pseudomonadota</taxon>
        <taxon>Alphaproteobacteria</taxon>
        <taxon>Hyphomonadales</taxon>
        <taxon>Hyphomonadaceae</taxon>
        <taxon>Ponticaulis</taxon>
    </lineage>
</organism>
<dbReference type="SMART" id="SM00316">
    <property type="entry name" value="S1"/>
    <property type="match status" value="1"/>
</dbReference>
<dbReference type="InterPro" id="IPR001900">
    <property type="entry name" value="RNase_II/R"/>
</dbReference>
<dbReference type="Pfam" id="PF00773">
    <property type="entry name" value="RNB"/>
    <property type="match status" value="1"/>
</dbReference>
<proteinExistence type="inferred from homology"/>
<comment type="subcellular location">
    <subcellularLocation>
        <location evidence="7">Cytoplasm</location>
    </subcellularLocation>
</comment>
<dbReference type="Proteomes" id="UP001596303">
    <property type="component" value="Unassembled WGS sequence"/>
</dbReference>
<dbReference type="EC" id="3.1.13.1" evidence="7"/>
<evidence type="ECO:0000313" key="10">
    <source>
        <dbReference type="EMBL" id="MFC6199640.1"/>
    </source>
</evidence>
<dbReference type="GO" id="GO:0008859">
    <property type="term" value="F:exoribonuclease II activity"/>
    <property type="evidence" value="ECO:0007669"/>
    <property type="project" value="UniProtKB-EC"/>
</dbReference>
<keyword evidence="11" id="KW-1185">Reference proteome</keyword>
<dbReference type="NCBIfam" id="TIGR02063">
    <property type="entry name" value="RNase_R"/>
    <property type="match status" value="1"/>
</dbReference>
<dbReference type="CDD" id="cd04471">
    <property type="entry name" value="S1_RNase_R"/>
    <property type="match status" value="1"/>
</dbReference>
<dbReference type="PROSITE" id="PS50126">
    <property type="entry name" value="S1"/>
    <property type="match status" value="1"/>
</dbReference>
<comment type="catalytic activity">
    <reaction evidence="1 7">
        <text>Exonucleolytic cleavage in the 3'- to 5'-direction to yield nucleoside 5'-phosphates.</text>
        <dbReference type="EC" id="3.1.13.1"/>
    </reaction>
</comment>
<dbReference type="InterPro" id="IPR004476">
    <property type="entry name" value="RNase_II/RNase_R"/>
</dbReference>
<protein>
    <recommendedName>
        <fullName evidence="7">Ribonuclease R</fullName>
        <shortName evidence="7">RNase R</shortName>
        <ecNumber evidence="7">3.1.13.1</ecNumber>
    </recommendedName>
</protein>
<dbReference type="PROSITE" id="PS01175">
    <property type="entry name" value="RIBONUCLEASE_II"/>
    <property type="match status" value="1"/>
</dbReference>